<dbReference type="Proteomes" id="UP000663862">
    <property type="component" value="Unassembled WGS sequence"/>
</dbReference>
<reference evidence="2" key="1">
    <citation type="submission" date="2021-02" db="EMBL/GenBank/DDBJ databases">
        <authorList>
            <person name="Nowell W R."/>
        </authorList>
    </citation>
    <scope>NUCLEOTIDE SEQUENCE</scope>
</reference>
<dbReference type="FunFam" id="1.10.340.70:FF:000001">
    <property type="entry name" value="Retrovirus-related Pol polyprotein from transposon gypsy-like Protein"/>
    <property type="match status" value="1"/>
</dbReference>
<feature type="domain" description="Integrase zinc-binding" evidence="1">
    <location>
        <begin position="131"/>
        <end position="189"/>
    </location>
</feature>
<dbReference type="EMBL" id="CAJOBQ010003837">
    <property type="protein sequence ID" value="CAF4619085.1"/>
    <property type="molecule type" value="Genomic_DNA"/>
</dbReference>
<dbReference type="InterPro" id="IPR041588">
    <property type="entry name" value="Integrase_H2C2"/>
</dbReference>
<protein>
    <recommendedName>
        <fullName evidence="1">Integrase zinc-binding domain-containing protein</fullName>
    </recommendedName>
</protein>
<evidence type="ECO:0000313" key="2">
    <source>
        <dbReference type="EMBL" id="CAF3749380.1"/>
    </source>
</evidence>
<comment type="caution">
    <text evidence="2">The sequence shown here is derived from an EMBL/GenBank/DDBJ whole genome shotgun (WGS) entry which is preliminary data.</text>
</comment>
<name>A0A818Y681_9BILA</name>
<evidence type="ECO:0000313" key="3">
    <source>
        <dbReference type="EMBL" id="CAF4619085.1"/>
    </source>
</evidence>
<proteinExistence type="predicted"/>
<evidence type="ECO:0000259" key="1">
    <source>
        <dbReference type="Pfam" id="PF17921"/>
    </source>
</evidence>
<dbReference type="InterPro" id="IPR036397">
    <property type="entry name" value="RNaseH_sf"/>
</dbReference>
<dbReference type="Gene3D" id="1.10.340.70">
    <property type="match status" value="1"/>
</dbReference>
<evidence type="ECO:0000313" key="4">
    <source>
        <dbReference type="Proteomes" id="UP000663869"/>
    </source>
</evidence>
<dbReference type="EMBL" id="CAJNYU010004394">
    <property type="protein sequence ID" value="CAF3749380.1"/>
    <property type="molecule type" value="Genomic_DNA"/>
</dbReference>
<sequence>MQKLNSYSQSPNQDVRSFCSEMRKLFSEADSYMSSSMKLEFLLAKVNPIYRLDLLKQKPKDPTEFEAMARDIENIYLAQDSNIRSIISQLNQNEPCDSTLSSSCIMKNGILHKLIALTPKSKLRLSVPYLPSSMVRSLLTAIHDDPFQGGHFSVDKMLSKIRTRYWWSHMRQDVQSHVQACVSCQQYNYSRQKKPGHLQPIPPVATPFSIIGMDFCGPFVESPRENKYVLVVTDLFTHFVTASPLLPTLLKLLH</sequence>
<dbReference type="Proteomes" id="UP000663869">
    <property type="component" value="Unassembled WGS sequence"/>
</dbReference>
<accession>A0A818Y681</accession>
<dbReference type="Gene3D" id="3.30.420.10">
    <property type="entry name" value="Ribonuclease H-like superfamily/Ribonuclease H"/>
    <property type="match status" value="1"/>
</dbReference>
<dbReference type="PANTHER" id="PTHR47266">
    <property type="entry name" value="ENDONUCLEASE-RELATED"/>
    <property type="match status" value="1"/>
</dbReference>
<gene>
    <name evidence="2" type="ORF">FME351_LOCUS30743</name>
    <name evidence="3" type="ORF">TSG867_LOCUS28922</name>
</gene>
<dbReference type="InterPro" id="IPR052160">
    <property type="entry name" value="Gypsy_RT_Integrase-like"/>
</dbReference>
<dbReference type="Pfam" id="PF17921">
    <property type="entry name" value="Integrase_H2C2"/>
    <property type="match status" value="1"/>
</dbReference>
<dbReference type="AlphaFoldDB" id="A0A818Y681"/>
<dbReference type="SUPFAM" id="SSF53098">
    <property type="entry name" value="Ribonuclease H-like"/>
    <property type="match status" value="1"/>
</dbReference>
<dbReference type="InterPro" id="IPR012337">
    <property type="entry name" value="RNaseH-like_sf"/>
</dbReference>
<dbReference type="GO" id="GO:0003676">
    <property type="term" value="F:nucleic acid binding"/>
    <property type="evidence" value="ECO:0007669"/>
    <property type="project" value="InterPro"/>
</dbReference>
<organism evidence="2 4">
    <name type="scientific">Rotaria socialis</name>
    <dbReference type="NCBI Taxonomy" id="392032"/>
    <lineage>
        <taxon>Eukaryota</taxon>
        <taxon>Metazoa</taxon>
        <taxon>Spiralia</taxon>
        <taxon>Gnathifera</taxon>
        <taxon>Rotifera</taxon>
        <taxon>Eurotatoria</taxon>
        <taxon>Bdelloidea</taxon>
        <taxon>Philodinida</taxon>
        <taxon>Philodinidae</taxon>
        <taxon>Rotaria</taxon>
    </lineage>
</organism>